<keyword evidence="5" id="KW-0677">Repeat</keyword>
<dbReference type="Pfam" id="PF04193">
    <property type="entry name" value="PQ-loop"/>
    <property type="match status" value="1"/>
</dbReference>
<dbReference type="InterPro" id="IPR044884">
    <property type="entry name" value="Ribosomal_mL55_sf"/>
</dbReference>
<comment type="catalytic activity">
    <reaction evidence="8">
        <text>L-cystine(out) + H(+)(out) = L-cystine(in) + H(+)(in)</text>
        <dbReference type="Rhea" id="RHEA:66172"/>
        <dbReference type="ChEBI" id="CHEBI:15378"/>
        <dbReference type="ChEBI" id="CHEBI:35491"/>
    </reaction>
    <physiologicalReaction direction="left-to-right" evidence="8">
        <dbReference type="Rhea" id="RHEA:66173"/>
    </physiologicalReaction>
</comment>
<name>A0A3L8DGA1_OOCBI</name>
<dbReference type="Pfam" id="PF09776">
    <property type="entry name" value="Mitoc_L55"/>
    <property type="match status" value="1"/>
</dbReference>
<keyword evidence="4 9" id="KW-0812">Transmembrane</keyword>
<evidence type="ECO:0000256" key="1">
    <source>
        <dbReference type="ARBA" id="ARBA00004127"/>
    </source>
</evidence>
<evidence type="ECO:0008006" key="12">
    <source>
        <dbReference type="Google" id="ProtNLM"/>
    </source>
</evidence>
<keyword evidence="3" id="KW-0813">Transport</keyword>
<organism evidence="11">
    <name type="scientific">Ooceraea biroi</name>
    <name type="common">Clonal raider ant</name>
    <name type="synonym">Cerapachys biroi</name>
    <dbReference type="NCBI Taxonomy" id="2015173"/>
    <lineage>
        <taxon>Eukaryota</taxon>
        <taxon>Metazoa</taxon>
        <taxon>Ecdysozoa</taxon>
        <taxon>Arthropoda</taxon>
        <taxon>Hexapoda</taxon>
        <taxon>Insecta</taxon>
        <taxon>Pterygota</taxon>
        <taxon>Neoptera</taxon>
        <taxon>Endopterygota</taxon>
        <taxon>Hymenoptera</taxon>
        <taxon>Apocrita</taxon>
        <taxon>Aculeata</taxon>
        <taxon>Formicoidea</taxon>
        <taxon>Formicidae</taxon>
        <taxon>Dorylinae</taxon>
        <taxon>Ooceraea</taxon>
    </lineage>
</organism>
<dbReference type="InterPro" id="IPR018615">
    <property type="entry name" value="Ribosomal_mL55"/>
</dbReference>
<evidence type="ECO:0000256" key="10">
    <source>
        <dbReference type="SAM" id="SignalP"/>
    </source>
</evidence>
<evidence type="ECO:0000313" key="11">
    <source>
        <dbReference type="EMBL" id="RLU19341.1"/>
    </source>
</evidence>
<dbReference type="SMART" id="SM00679">
    <property type="entry name" value="CTNS"/>
    <property type="match status" value="1"/>
</dbReference>
<protein>
    <recommendedName>
        <fullName evidence="12">Cystinosin-like protein</fullName>
    </recommendedName>
</protein>
<feature type="signal peptide" evidence="10">
    <location>
        <begin position="1"/>
        <end position="20"/>
    </location>
</feature>
<comment type="subcellular location">
    <subcellularLocation>
        <location evidence="1">Endomembrane system</location>
        <topology evidence="1">Multi-pass membrane protein</topology>
    </subcellularLocation>
</comment>
<dbReference type="Gene3D" id="6.20.130.20">
    <property type="entry name" value="Mitochondrial ribosomal protein L55"/>
    <property type="match status" value="1"/>
</dbReference>
<gene>
    <name evidence="11" type="ORF">DMN91_007898</name>
</gene>
<evidence type="ECO:0000256" key="8">
    <source>
        <dbReference type="ARBA" id="ARBA00048473"/>
    </source>
</evidence>
<evidence type="ECO:0000256" key="9">
    <source>
        <dbReference type="SAM" id="Phobius"/>
    </source>
</evidence>
<dbReference type="GO" id="GO:0005765">
    <property type="term" value="C:lysosomal membrane"/>
    <property type="evidence" value="ECO:0007669"/>
    <property type="project" value="TreeGrafter"/>
</dbReference>
<sequence length="363" mass="41697">MALLRYAWFLILPVLTCVQGKFDVSTKDLKVQLNQYESFNLSLTKPLPPTSKTVIVTFDIQHSDLICTNPSGFNITADNRNQTEWVIHVKGLSAGHSVVNTNVTPSDITEKILELNCIYLSSLQIGNQRVSTTARIIHGVFATFILVSLILACVHTIKWLDFLYYCSYVKLSITLIKYVPQAFYNYRRKSTVGWSIGNIFLDFTGGILSMLQMILNAYNYDDWESIFGDPTKFGLGFFSVAFDIFFIIQHYVLYRMIASLTRISRRATGLCRNLNCWTGAITKKHRAMYERTYPTTLVLSDGSSIDIEYHEPRKIILLPQNIAELSPEDQKKRLEMRKPKSKVVITEEIEDSFDENRYLNFKK</sequence>
<dbReference type="PANTHER" id="PTHR13131:SF5">
    <property type="entry name" value="CYSTINOSIN"/>
    <property type="match status" value="1"/>
</dbReference>
<feature type="chain" id="PRO_5017981094" description="Cystinosin-like protein" evidence="10">
    <location>
        <begin position="21"/>
        <end position="363"/>
    </location>
</feature>
<dbReference type="GO" id="GO:0003735">
    <property type="term" value="F:structural constituent of ribosome"/>
    <property type="evidence" value="ECO:0007669"/>
    <property type="project" value="InterPro"/>
</dbReference>
<dbReference type="EMBL" id="QOIP01000008">
    <property type="protein sequence ID" value="RLU19341.1"/>
    <property type="molecule type" value="Genomic_DNA"/>
</dbReference>
<comment type="caution">
    <text evidence="11">The sequence shown here is derived from an EMBL/GenBank/DDBJ whole genome shotgun (WGS) entry which is preliminary data.</text>
</comment>
<dbReference type="GO" id="GO:0015184">
    <property type="term" value="F:L-cystine transmembrane transporter activity"/>
    <property type="evidence" value="ECO:0007669"/>
    <property type="project" value="TreeGrafter"/>
</dbReference>
<evidence type="ECO:0000256" key="3">
    <source>
        <dbReference type="ARBA" id="ARBA00022448"/>
    </source>
</evidence>
<reference evidence="11" key="2">
    <citation type="submission" date="2018-07" db="EMBL/GenBank/DDBJ databases">
        <authorList>
            <person name="Mckenzie S.K."/>
            <person name="Kronauer D.J.C."/>
        </authorList>
    </citation>
    <scope>NUCLEOTIDE SEQUENCE</scope>
    <source>
        <strain evidence="11">Clonal line C1</strain>
    </source>
</reference>
<evidence type="ECO:0000256" key="4">
    <source>
        <dbReference type="ARBA" id="ARBA00022692"/>
    </source>
</evidence>
<evidence type="ECO:0000256" key="5">
    <source>
        <dbReference type="ARBA" id="ARBA00022737"/>
    </source>
</evidence>
<feature type="transmembrane region" description="Helical" evidence="9">
    <location>
        <begin position="136"/>
        <end position="156"/>
    </location>
</feature>
<dbReference type="InterPro" id="IPR006603">
    <property type="entry name" value="PQ-loop_rpt"/>
</dbReference>
<evidence type="ECO:0000256" key="6">
    <source>
        <dbReference type="ARBA" id="ARBA00022989"/>
    </source>
</evidence>
<dbReference type="InterPro" id="IPR005282">
    <property type="entry name" value="LC_transporter"/>
</dbReference>
<evidence type="ECO:0000256" key="2">
    <source>
        <dbReference type="ARBA" id="ARBA00006855"/>
    </source>
</evidence>
<dbReference type="GO" id="GO:0012505">
    <property type="term" value="C:endomembrane system"/>
    <property type="evidence" value="ECO:0007669"/>
    <property type="project" value="UniProtKB-SubCell"/>
</dbReference>
<feature type="transmembrane region" description="Helical" evidence="9">
    <location>
        <begin position="192"/>
        <end position="215"/>
    </location>
</feature>
<dbReference type="OrthoDB" id="75720at2759"/>
<dbReference type="GO" id="GO:0005762">
    <property type="term" value="C:mitochondrial large ribosomal subunit"/>
    <property type="evidence" value="ECO:0007669"/>
    <property type="project" value="InterPro"/>
</dbReference>
<proteinExistence type="inferred from homology"/>
<dbReference type="PANTHER" id="PTHR13131">
    <property type="entry name" value="CYSTINOSIN"/>
    <property type="match status" value="1"/>
</dbReference>
<accession>A0A3L8DGA1</accession>
<keyword evidence="7 9" id="KW-0472">Membrane</keyword>
<keyword evidence="6 9" id="KW-1133">Transmembrane helix</keyword>
<feature type="transmembrane region" description="Helical" evidence="9">
    <location>
        <begin position="162"/>
        <end position="180"/>
    </location>
</feature>
<dbReference type="Proteomes" id="UP000279307">
    <property type="component" value="Chromosome 8"/>
</dbReference>
<comment type="similarity">
    <text evidence="2">Belongs to the cystinosin family.</text>
</comment>
<feature type="transmembrane region" description="Helical" evidence="9">
    <location>
        <begin position="235"/>
        <end position="254"/>
    </location>
</feature>
<keyword evidence="10" id="KW-0732">Signal</keyword>
<dbReference type="AlphaFoldDB" id="A0A3L8DGA1"/>
<reference evidence="11" key="1">
    <citation type="journal article" date="2018" name="Genome Res.">
        <title>The genomic architecture and molecular evolution of ant odorant receptors.</title>
        <authorList>
            <person name="McKenzie S.K."/>
            <person name="Kronauer D.J.C."/>
        </authorList>
    </citation>
    <scope>NUCLEOTIDE SEQUENCE [LARGE SCALE GENOMIC DNA]</scope>
    <source>
        <strain evidence="11">Clonal line C1</strain>
    </source>
</reference>
<evidence type="ECO:0000256" key="7">
    <source>
        <dbReference type="ARBA" id="ARBA00023136"/>
    </source>
</evidence>